<evidence type="ECO:0000313" key="1">
    <source>
        <dbReference type="EMBL" id="GGE11469.1"/>
    </source>
</evidence>
<protein>
    <submittedName>
        <fullName evidence="1">Uncharacterized protein</fullName>
    </submittedName>
</protein>
<accession>A0A917E760</accession>
<reference evidence="1" key="1">
    <citation type="journal article" date="2014" name="Int. J. Syst. Evol. Microbiol.">
        <title>Complete genome sequence of Corynebacterium casei LMG S-19264T (=DSM 44701T), isolated from a smear-ripened cheese.</title>
        <authorList>
            <consortium name="US DOE Joint Genome Institute (JGI-PGF)"/>
            <person name="Walter F."/>
            <person name="Albersmeier A."/>
            <person name="Kalinowski J."/>
            <person name="Ruckert C."/>
        </authorList>
    </citation>
    <scope>NUCLEOTIDE SEQUENCE</scope>
    <source>
        <strain evidence="1">CGMCC 1.15519</strain>
    </source>
</reference>
<organism evidence="1 2">
    <name type="scientific">Sandarakinorhabdus glacialis</name>
    <dbReference type="NCBI Taxonomy" id="1614636"/>
    <lineage>
        <taxon>Bacteria</taxon>
        <taxon>Pseudomonadati</taxon>
        <taxon>Pseudomonadota</taxon>
        <taxon>Alphaproteobacteria</taxon>
        <taxon>Sphingomonadales</taxon>
        <taxon>Sphingosinicellaceae</taxon>
        <taxon>Sandarakinorhabdus</taxon>
    </lineage>
</organism>
<proteinExistence type="predicted"/>
<evidence type="ECO:0000313" key="2">
    <source>
        <dbReference type="Proteomes" id="UP000635071"/>
    </source>
</evidence>
<keyword evidence="2" id="KW-1185">Reference proteome</keyword>
<dbReference type="AlphaFoldDB" id="A0A917E760"/>
<reference evidence="1" key="2">
    <citation type="submission" date="2020-09" db="EMBL/GenBank/DDBJ databases">
        <authorList>
            <person name="Sun Q."/>
            <person name="Zhou Y."/>
        </authorList>
    </citation>
    <scope>NUCLEOTIDE SEQUENCE</scope>
    <source>
        <strain evidence="1">CGMCC 1.15519</strain>
    </source>
</reference>
<dbReference type="EMBL" id="BMJM01000005">
    <property type="protein sequence ID" value="GGE11469.1"/>
    <property type="molecule type" value="Genomic_DNA"/>
</dbReference>
<dbReference type="Proteomes" id="UP000635071">
    <property type="component" value="Unassembled WGS sequence"/>
</dbReference>
<comment type="caution">
    <text evidence="1">The sequence shown here is derived from an EMBL/GenBank/DDBJ whole genome shotgun (WGS) entry which is preliminary data.</text>
</comment>
<sequence length="96" mass="10535">MLHAHLLAVDNIMTATELATAGGYDSYVSANSQYGALGRKLAEELEWNPPKSSGVPTWTFALATGADGDNHVDPDTVEYAQWRWKLRTEVVEALQD</sequence>
<gene>
    <name evidence="1" type="ORF">GCM10011529_17220</name>
</gene>
<name>A0A917E760_9SPHN</name>